<evidence type="ECO:0008006" key="5">
    <source>
        <dbReference type="Google" id="ProtNLM"/>
    </source>
</evidence>
<dbReference type="Proteomes" id="UP000251891">
    <property type="component" value="Unassembled WGS sequence"/>
</dbReference>
<feature type="region of interest" description="Disordered" evidence="1">
    <location>
        <begin position="70"/>
        <end position="92"/>
    </location>
</feature>
<evidence type="ECO:0000256" key="2">
    <source>
        <dbReference type="SAM" id="SignalP"/>
    </source>
</evidence>
<dbReference type="AlphaFoldDB" id="A0A365H255"/>
<proteinExistence type="predicted"/>
<gene>
    <name evidence="3" type="ORF">DPM19_22100</name>
</gene>
<dbReference type="RefSeq" id="WP_111869878.1">
    <property type="nucleotide sequence ID" value="NZ_QLYX01000010.1"/>
</dbReference>
<feature type="chain" id="PRO_5017058710" description="DUF320 domain-containing protein" evidence="2">
    <location>
        <begin position="39"/>
        <end position="92"/>
    </location>
</feature>
<evidence type="ECO:0000313" key="4">
    <source>
        <dbReference type="Proteomes" id="UP000251891"/>
    </source>
</evidence>
<name>A0A365H255_9ACTN</name>
<evidence type="ECO:0000313" key="3">
    <source>
        <dbReference type="EMBL" id="RAY13185.1"/>
    </source>
</evidence>
<dbReference type="EMBL" id="QLYX01000010">
    <property type="protein sequence ID" value="RAY13185.1"/>
    <property type="molecule type" value="Genomic_DNA"/>
</dbReference>
<organism evidence="3 4">
    <name type="scientific">Actinomadura craniellae</name>
    <dbReference type="NCBI Taxonomy" id="2231787"/>
    <lineage>
        <taxon>Bacteria</taxon>
        <taxon>Bacillati</taxon>
        <taxon>Actinomycetota</taxon>
        <taxon>Actinomycetes</taxon>
        <taxon>Streptosporangiales</taxon>
        <taxon>Thermomonosporaceae</taxon>
        <taxon>Actinomadura</taxon>
    </lineage>
</organism>
<evidence type="ECO:0000256" key="1">
    <source>
        <dbReference type="SAM" id="MobiDB-lite"/>
    </source>
</evidence>
<sequence length="92" mass="9011">MPSTKNTIAGTGGALRGALATAALTVAAFALTAQPSAASSGPRAGALPIGQDVGGGNGGLVNLSVLPHAYNEDNDRHTEIGSSHGEVDSEED</sequence>
<reference evidence="3 4" key="1">
    <citation type="submission" date="2018-06" db="EMBL/GenBank/DDBJ databases">
        <title>Actinomadura craniellae sp. nov. isolated from marine sponge Craniella sp.</title>
        <authorList>
            <person name="Li L."/>
            <person name="Xu Q.H."/>
            <person name="Lin H.W."/>
            <person name="Lu Y.H."/>
        </authorList>
    </citation>
    <scope>NUCLEOTIDE SEQUENCE [LARGE SCALE GENOMIC DNA]</scope>
    <source>
        <strain evidence="3 4">LHW63021</strain>
    </source>
</reference>
<keyword evidence="4" id="KW-1185">Reference proteome</keyword>
<keyword evidence="2" id="KW-0732">Signal</keyword>
<feature type="compositionally biased region" description="Basic and acidic residues" evidence="1">
    <location>
        <begin position="70"/>
        <end position="79"/>
    </location>
</feature>
<comment type="caution">
    <text evidence="3">The sequence shown here is derived from an EMBL/GenBank/DDBJ whole genome shotgun (WGS) entry which is preliminary data.</text>
</comment>
<accession>A0A365H255</accession>
<protein>
    <recommendedName>
        <fullName evidence="5">DUF320 domain-containing protein</fullName>
    </recommendedName>
</protein>
<feature type="signal peptide" evidence="2">
    <location>
        <begin position="1"/>
        <end position="38"/>
    </location>
</feature>